<keyword evidence="6" id="KW-0732">Signal</keyword>
<dbReference type="GO" id="GO:0007420">
    <property type="term" value="P:brain development"/>
    <property type="evidence" value="ECO:0007669"/>
    <property type="project" value="TreeGrafter"/>
</dbReference>
<feature type="region of interest" description="Disordered" evidence="17">
    <location>
        <begin position="1239"/>
        <end position="1270"/>
    </location>
</feature>
<feature type="domain" description="Fibronectin type-III" evidence="20">
    <location>
        <begin position="721"/>
        <end position="815"/>
    </location>
</feature>
<keyword evidence="5 18" id="KW-0812">Transmembrane</keyword>
<feature type="compositionally biased region" description="Polar residues" evidence="17">
    <location>
        <begin position="702"/>
        <end position="713"/>
    </location>
</feature>
<evidence type="ECO:0000256" key="13">
    <source>
        <dbReference type="ARBA" id="ARBA00023273"/>
    </source>
</evidence>
<dbReference type="FunCoup" id="A0A6J2UX35">
    <property type="interactions" value="87"/>
</dbReference>
<dbReference type="InterPro" id="IPR003598">
    <property type="entry name" value="Ig_sub2"/>
</dbReference>
<dbReference type="PROSITE" id="PS50835">
    <property type="entry name" value="IG_LIKE"/>
    <property type="match status" value="6"/>
</dbReference>
<gene>
    <name evidence="22" type="primary">l1camb</name>
</gene>
<dbReference type="Pfam" id="PF13927">
    <property type="entry name" value="Ig_3"/>
    <property type="match status" value="3"/>
</dbReference>
<evidence type="ECO:0000256" key="2">
    <source>
        <dbReference type="ARBA" id="ARBA00004624"/>
    </source>
</evidence>
<feature type="domain" description="Fibronectin type-III" evidence="20">
    <location>
        <begin position="820"/>
        <end position="934"/>
    </location>
</feature>
<comment type="function">
    <text evidence="15">Neural cell adhesion molecule involved in the dynamics of cell adhesion and in the generation of transmembrane signals at tyrosine kinase receptors. During brain development, critical in multiple processes, including neuronal migration, axonal growth and fasciculation, and synaptogenesis. In the mature brain, plays a role in the dynamics of neuronal structure and function, including synaptic plasticity.</text>
</comment>
<evidence type="ECO:0000256" key="10">
    <source>
        <dbReference type="ARBA" id="ARBA00023136"/>
    </source>
</evidence>
<evidence type="ECO:0000256" key="14">
    <source>
        <dbReference type="ARBA" id="ARBA00023319"/>
    </source>
</evidence>
<comment type="similarity">
    <text evidence="3">Belongs to the immunoglobulin superfamily. L1/neurofascin/NgCAM family.</text>
</comment>
<evidence type="ECO:0000256" key="8">
    <source>
        <dbReference type="ARBA" id="ARBA00022889"/>
    </source>
</evidence>
<keyword evidence="13" id="KW-0966">Cell projection</keyword>
<keyword evidence="11" id="KW-1015">Disulfide bond</keyword>
<feature type="region of interest" description="Disordered" evidence="17">
    <location>
        <begin position="139"/>
        <end position="164"/>
    </location>
</feature>
<evidence type="ECO:0000259" key="19">
    <source>
        <dbReference type="PROSITE" id="PS50835"/>
    </source>
</evidence>
<dbReference type="GO" id="GO:0007411">
    <property type="term" value="P:axon guidance"/>
    <property type="evidence" value="ECO:0007669"/>
    <property type="project" value="TreeGrafter"/>
</dbReference>
<dbReference type="InterPro" id="IPR036179">
    <property type="entry name" value="Ig-like_dom_sf"/>
</dbReference>
<dbReference type="InterPro" id="IPR003961">
    <property type="entry name" value="FN3_dom"/>
</dbReference>
<evidence type="ECO:0000256" key="3">
    <source>
        <dbReference type="ARBA" id="ARBA00008588"/>
    </source>
</evidence>
<sequence>MPPVHFQHSGCRGQHGPPSLPFLFIPLFLSSFIAGPALGAIHIPDKLLQPPVITAKPVSYTAFSLDDVFLPCEATGDPTPSFRWEKDGILFGKEEMVETGTITADGSPPLEDYQGQYRCYASNELGTAMSDIIHLITEPTPTLPKGKRQRKTKKEGDSIVLHCDPPKSSVPPHIHWMDSQLLHIAQSDRVTTGLDGNLYFANLLPSDSRDDYTCNAQYISARTILPKEPISLNVETTNSVVRNKRPHLLRPTGTHSSYLALRGQNLTLECIPSGLPTPTVMWRRKDSSLPIDRITMVNFHRRLTIGPIAEEDDGEYECVANNSQGSVTHTYTITVEAAPYWSKEPKSQLYAPGETVKLDCQAEGIPKPSVTWSMNGQPISDIDVERRRTISDGTLILRDAKYGDTAVYQCQASNKHGTILVNTYIHVIELPPQILTEDGRPYRVIEGKEALMECSTFGSPTPKVKWVSSKMEHVLSDPRISQMVSGSLHVINVTREDSALYTCSVLNSNLSIEAVLTVLNKTVIVSPPQTIAVRPGTEAILNCVAVVDPEIKTPMIQWKINDHKIMPSAHDDKYTVDDDGSLKITNINYKDEGRYMCEVMTELDMATLISTVTVIDKPDPPHSLQLLEPGRRSVTLSWTPGNDHNSPVSVYVIEMREEQHSDKPTWEDFERVSEDVNQVEVQLHPYCMYRFRVSAINSIGRSDPSLPSESYSTPAAAPDQNPEDVQSNSTDPDSMIITWKELERHQFNGPGFKYRVSWRQAAGKGPRWDEAYVSHPPFIVNNTDTYTPFEIKVQAVNEIGDAPIPSPKIGHSGEDFPVDAPSGVQVTMFNKTSTAVIVRWEPVSPESVRGALRGYKIHLRKKGPRGHKNQRKRALRKMENEEEKRVVTVNNSQKTEEVVTGLDYYSNYELSVTAFNKKGEGPHSKTQNFSTPEGAPGPPIFLGYDSPSDTELILRWQSPKNPNGVLTGYLLRYQEKGEHSSAQVETIDDPTITSFELTDLNPQSTYLFYLIARTNAGDGEPVEWEGATLLDGEPPTAINTTVGETFVNLSWVPGERLRNLGFKISYIRKSADGEWEESEQVNSTQTFYQLQGLQPGTQYHLKILHSNLTYWEKEIQTHGLVVSEVKNGFATQGWFIGLISAVVLLLLVLLILCFIKRSKGGKYSVKDKEEGQVDSEARPMKDEAFGEYRLVKNTDNDEKRSVSQPSICADSKMGSDDSLADYGEGVDIQYNEDGSFIGQYSGRRDTHGHEGHESSGATSPVNHLPPTSISFTNSVMGILDRGN</sequence>
<dbReference type="InterPro" id="IPR036116">
    <property type="entry name" value="FN3_sf"/>
</dbReference>
<dbReference type="Pfam" id="PF00041">
    <property type="entry name" value="fn3"/>
    <property type="match status" value="4"/>
</dbReference>
<feature type="domain" description="Ig-like" evidence="19">
    <location>
        <begin position="432"/>
        <end position="517"/>
    </location>
</feature>
<evidence type="ECO:0000256" key="1">
    <source>
        <dbReference type="ARBA" id="ARBA00004251"/>
    </source>
</evidence>
<dbReference type="PANTHER" id="PTHR44170">
    <property type="entry name" value="PROTEIN SIDEKICK"/>
    <property type="match status" value="1"/>
</dbReference>
<comment type="subcellular location">
    <subcellularLocation>
        <location evidence="1">Cell membrane</location>
        <topology evidence="1">Single-pass type I membrane protein</topology>
    </subcellularLocation>
    <subcellularLocation>
        <location evidence="2">Cell projection</location>
        <location evidence="2">Growth cone</location>
    </subcellularLocation>
</comment>
<evidence type="ECO:0000313" key="21">
    <source>
        <dbReference type="Proteomes" id="UP000504632"/>
    </source>
</evidence>
<dbReference type="Proteomes" id="UP000504632">
    <property type="component" value="Chromosome 3"/>
</dbReference>
<dbReference type="InterPro" id="IPR013098">
    <property type="entry name" value="Ig_I-set"/>
</dbReference>
<evidence type="ECO:0000256" key="4">
    <source>
        <dbReference type="ARBA" id="ARBA00022475"/>
    </source>
</evidence>
<dbReference type="InterPro" id="IPR026966">
    <property type="entry name" value="Neurofascin/L1/NrCAM_C"/>
</dbReference>
<name>A0A6J2UX35_CHACN</name>
<keyword evidence="4" id="KW-1003">Cell membrane</keyword>
<organism evidence="21 22">
    <name type="scientific">Chanos chanos</name>
    <name type="common">Milkfish</name>
    <name type="synonym">Mugil chanos</name>
    <dbReference type="NCBI Taxonomy" id="29144"/>
    <lineage>
        <taxon>Eukaryota</taxon>
        <taxon>Metazoa</taxon>
        <taxon>Chordata</taxon>
        <taxon>Craniata</taxon>
        <taxon>Vertebrata</taxon>
        <taxon>Euteleostomi</taxon>
        <taxon>Actinopterygii</taxon>
        <taxon>Neopterygii</taxon>
        <taxon>Teleostei</taxon>
        <taxon>Ostariophysi</taxon>
        <taxon>Gonorynchiformes</taxon>
        <taxon>Chanidae</taxon>
        <taxon>Chanos</taxon>
    </lineage>
</organism>
<feature type="region of interest" description="Disordered" evidence="17">
    <location>
        <begin position="702"/>
        <end position="732"/>
    </location>
</feature>
<dbReference type="GO" id="GO:0098632">
    <property type="term" value="F:cell-cell adhesion mediator activity"/>
    <property type="evidence" value="ECO:0007669"/>
    <property type="project" value="TreeGrafter"/>
</dbReference>
<keyword evidence="12" id="KW-0325">Glycoprotein</keyword>
<dbReference type="GO" id="GO:0030426">
    <property type="term" value="C:growth cone"/>
    <property type="evidence" value="ECO:0007669"/>
    <property type="project" value="UniProtKB-SubCell"/>
</dbReference>
<feature type="domain" description="Fibronectin type-III" evidence="20">
    <location>
        <begin position="935"/>
        <end position="1032"/>
    </location>
</feature>
<keyword evidence="8" id="KW-0130">Cell adhesion</keyword>
<evidence type="ECO:0000256" key="6">
    <source>
        <dbReference type="ARBA" id="ARBA00022729"/>
    </source>
</evidence>
<dbReference type="SUPFAM" id="SSF49265">
    <property type="entry name" value="Fibronectin type III"/>
    <property type="match status" value="3"/>
</dbReference>
<dbReference type="SMART" id="SM00409">
    <property type="entry name" value="IG"/>
    <property type="match status" value="6"/>
</dbReference>
<feature type="domain" description="Ig-like" evidence="19">
    <location>
        <begin position="339"/>
        <end position="426"/>
    </location>
</feature>
<dbReference type="InterPro" id="IPR007110">
    <property type="entry name" value="Ig-like_dom"/>
</dbReference>
<dbReference type="Pfam" id="PF13882">
    <property type="entry name" value="Bravo_FIGEY"/>
    <property type="match status" value="1"/>
</dbReference>
<keyword evidence="21" id="KW-1185">Reference proteome</keyword>
<dbReference type="FunFam" id="2.60.40.10:FF:000078">
    <property type="entry name" value="Neuronal cell adhesion molecule"/>
    <property type="match status" value="1"/>
</dbReference>
<feature type="domain" description="Fibronectin type-III" evidence="20">
    <location>
        <begin position="1033"/>
        <end position="1128"/>
    </location>
</feature>
<evidence type="ECO:0000256" key="18">
    <source>
        <dbReference type="SAM" id="Phobius"/>
    </source>
</evidence>
<dbReference type="Gene3D" id="2.60.40.10">
    <property type="entry name" value="Immunoglobulins"/>
    <property type="match status" value="11"/>
</dbReference>
<keyword evidence="7" id="KW-0677">Repeat</keyword>
<reference evidence="22" key="1">
    <citation type="submission" date="2025-08" db="UniProtKB">
        <authorList>
            <consortium name="RefSeq"/>
        </authorList>
    </citation>
    <scope>IDENTIFICATION</scope>
</reference>
<evidence type="ECO:0000313" key="22">
    <source>
        <dbReference type="RefSeq" id="XP_030623636.1"/>
    </source>
</evidence>
<dbReference type="Pfam" id="PF07679">
    <property type="entry name" value="I-set"/>
    <property type="match status" value="2"/>
</dbReference>
<dbReference type="GO" id="GO:0005886">
    <property type="term" value="C:plasma membrane"/>
    <property type="evidence" value="ECO:0007669"/>
    <property type="project" value="UniProtKB-SubCell"/>
</dbReference>
<evidence type="ECO:0000259" key="20">
    <source>
        <dbReference type="PROSITE" id="PS50853"/>
    </source>
</evidence>
<accession>A0A6J2UX35</accession>
<dbReference type="FunFam" id="2.60.40.10:FF:000005">
    <property type="entry name" value="Neuronal cell adhesion molecule"/>
    <property type="match status" value="1"/>
</dbReference>
<dbReference type="CTD" id="30656"/>
<dbReference type="FunFam" id="2.60.40.10:FF:000028">
    <property type="entry name" value="Neuronal cell adhesion molecule"/>
    <property type="match status" value="1"/>
</dbReference>
<feature type="transmembrane region" description="Helical" evidence="18">
    <location>
        <begin position="1134"/>
        <end position="1155"/>
    </location>
</feature>
<feature type="region of interest" description="Disordered" evidence="17">
    <location>
        <begin position="1195"/>
        <end position="1215"/>
    </location>
</feature>
<feature type="domain" description="Ig-like" evidence="19">
    <location>
        <begin position="521"/>
        <end position="613"/>
    </location>
</feature>
<feature type="compositionally biased region" description="Basic and acidic residues" evidence="17">
    <location>
        <begin position="1242"/>
        <end position="1253"/>
    </location>
</feature>
<dbReference type="RefSeq" id="XP_030623636.1">
    <property type="nucleotide sequence ID" value="XM_030767776.1"/>
</dbReference>
<dbReference type="FunFam" id="2.60.40.10:FF:002563">
    <property type="entry name" value="Neural cell adhesion molecule L1"/>
    <property type="match status" value="1"/>
</dbReference>
<dbReference type="InParanoid" id="A0A6J2UX35"/>
<dbReference type="SMART" id="SM00408">
    <property type="entry name" value="IGc2"/>
    <property type="match status" value="5"/>
</dbReference>
<feature type="domain" description="Fibronectin type-III" evidence="20">
    <location>
        <begin position="620"/>
        <end position="716"/>
    </location>
</feature>
<keyword evidence="14" id="KW-0393">Immunoglobulin domain</keyword>
<dbReference type="FunFam" id="2.60.40.10:FF:000057">
    <property type="entry name" value="neural cell adhesion molecule L1"/>
    <property type="match status" value="1"/>
</dbReference>
<proteinExistence type="inferred from homology"/>
<dbReference type="InterPro" id="IPR013783">
    <property type="entry name" value="Ig-like_fold"/>
</dbReference>
<feature type="compositionally biased region" description="Polar residues" evidence="17">
    <location>
        <begin position="1255"/>
        <end position="1270"/>
    </location>
</feature>
<evidence type="ECO:0000256" key="15">
    <source>
        <dbReference type="ARBA" id="ARBA00060042"/>
    </source>
</evidence>
<dbReference type="SMART" id="SM00060">
    <property type="entry name" value="FN3"/>
    <property type="match status" value="5"/>
</dbReference>
<feature type="compositionally biased region" description="Polar residues" evidence="17">
    <location>
        <begin position="723"/>
        <end position="732"/>
    </location>
</feature>
<feature type="domain" description="Ig-like" evidence="19">
    <location>
        <begin position="246"/>
        <end position="334"/>
    </location>
</feature>
<evidence type="ECO:0000256" key="7">
    <source>
        <dbReference type="ARBA" id="ARBA00022737"/>
    </source>
</evidence>
<evidence type="ECO:0000256" key="5">
    <source>
        <dbReference type="ARBA" id="ARBA00022692"/>
    </source>
</evidence>
<dbReference type="FunFam" id="2.60.40.10:FF:000367">
    <property type="entry name" value="Neural cell adhesion molecule L1-like protein"/>
    <property type="match status" value="1"/>
</dbReference>
<dbReference type="OrthoDB" id="6244967at2759"/>
<dbReference type="PROSITE" id="PS50853">
    <property type="entry name" value="FN3"/>
    <property type="match status" value="5"/>
</dbReference>
<evidence type="ECO:0000256" key="11">
    <source>
        <dbReference type="ARBA" id="ARBA00023157"/>
    </source>
</evidence>
<evidence type="ECO:0000256" key="17">
    <source>
        <dbReference type="SAM" id="MobiDB-lite"/>
    </source>
</evidence>
<keyword evidence="10 18" id="KW-0472">Membrane</keyword>
<dbReference type="InterPro" id="IPR003599">
    <property type="entry name" value="Ig_sub"/>
</dbReference>
<feature type="transmembrane region" description="Helical" evidence="18">
    <location>
        <begin position="20"/>
        <end position="43"/>
    </location>
</feature>
<protein>
    <recommendedName>
        <fullName evidence="16">Neural cell adhesion molecule L1</fullName>
    </recommendedName>
</protein>
<dbReference type="PANTHER" id="PTHR44170:SF36">
    <property type="entry name" value="L1 CELL ADHESION MOLECULE"/>
    <property type="match status" value="1"/>
</dbReference>
<dbReference type="CDD" id="cd00063">
    <property type="entry name" value="FN3"/>
    <property type="match status" value="5"/>
</dbReference>
<feature type="domain" description="Ig-like" evidence="19">
    <location>
        <begin position="51"/>
        <end position="130"/>
    </location>
</feature>
<evidence type="ECO:0000256" key="12">
    <source>
        <dbReference type="ARBA" id="ARBA00023180"/>
    </source>
</evidence>
<evidence type="ECO:0000256" key="16">
    <source>
        <dbReference type="ARBA" id="ARBA00074488"/>
    </source>
</evidence>
<keyword evidence="9 18" id="KW-1133">Transmembrane helix</keyword>
<feature type="domain" description="Ig-like" evidence="19">
    <location>
        <begin position="141"/>
        <end position="231"/>
    </location>
</feature>
<dbReference type="GeneID" id="115806920"/>
<dbReference type="SUPFAM" id="SSF48726">
    <property type="entry name" value="Immunoglobulin"/>
    <property type="match status" value="5"/>
</dbReference>
<evidence type="ECO:0000256" key="9">
    <source>
        <dbReference type="ARBA" id="ARBA00022989"/>
    </source>
</evidence>